<gene>
    <name evidence="1" type="ORF">J0B03_10305</name>
</gene>
<dbReference type="RefSeq" id="WP_207299521.1">
    <property type="nucleotide sequence ID" value="NZ_CP071444.1"/>
</dbReference>
<organism evidence="1 2">
    <name type="scientific">Alkalibacter rhizosphaerae</name>
    <dbReference type="NCBI Taxonomy" id="2815577"/>
    <lineage>
        <taxon>Bacteria</taxon>
        <taxon>Bacillati</taxon>
        <taxon>Bacillota</taxon>
        <taxon>Clostridia</taxon>
        <taxon>Eubacteriales</taxon>
        <taxon>Eubacteriaceae</taxon>
        <taxon>Alkalibacter</taxon>
    </lineage>
</organism>
<dbReference type="KEGG" id="alka:J0B03_10305"/>
<protein>
    <submittedName>
        <fullName evidence="1">DUF1015 domain-containing protein</fullName>
    </submittedName>
</protein>
<evidence type="ECO:0000313" key="2">
    <source>
        <dbReference type="Proteomes" id="UP000663499"/>
    </source>
</evidence>
<proteinExistence type="predicted"/>
<evidence type="ECO:0000313" key="1">
    <source>
        <dbReference type="EMBL" id="QSX08179.1"/>
    </source>
</evidence>
<dbReference type="InterPro" id="IPR008323">
    <property type="entry name" value="UCP033563"/>
</dbReference>
<dbReference type="Pfam" id="PF06245">
    <property type="entry name" value="DUF1015"/>
    <property type="match status" value="1"/>
</dbReference>
<dbReference type="PANTHER" id="PTHR36454:SF1">
    <property type="entry name" value="DUF1015 DOMAIN-CONTAINING PROTEIN"/>
    <property type="match status" value="1"/>
</dbReference>
<accession>A0A975AH29</accession>
<dbReference type="PANTHER" id="PTHR36454">
    <property type="entry name" value="LMO2823 PROTEIN"/>
    <property type="match status" value="1"/>
</dbReference>
<dbReference type="AlphaFoldDB" id="A0A975AH29"/>
<name>A0A975AH29_9FIRM</name>
<dbReference type="PIRSF" id="PIRSF033563">
    <property type="entry name" value="UCP033563"/>
    <property type="match status" value="1"/>
</dbReference>
<dbReference type="Proteomes" id="UP000663499">
    <property type="component" value="Chromosome"/>
</dbReference>
<sequence length="415" mass="47604">MATIRPFASIRPSAALAPKVAALPYDVYNRDEAAKAAEGNPYSFLHIDKPEIDLPDNMDPYDPAVYEKAKANLDRFLQDEILKKDEEPGYYIYALTMEGRRQTGLVCCSLVDDYEKGIIKRHELTREDKEMDRIRHVDACDANTGPIFLTYRAIPSIQEKIDQWIVDHDPENDFETEDGIRHQVWLLNDPQVTEFLTRSFQQVPYTYIADGHHRTASAVKVGLQRRSENPDHTGEEAYNYFLSVLFPDEQLKILDYNRVVKDLNGMKTSEFITALRNHFHVHKVGPVPHRPSKKGEMGMYLDGNWYSMSLVDAVDLKDDPVSRLDVSILQEFVLEGLLGIKDIRRDHRIDFIGGIRGLDELERRCQTDMKVAFAMFPTSIEELMDIADAGLLMPPKSTWFEPKLRSGLFIHSLVD</sequence>
<keyword evidence="2" id="KW-1185">Reference proteome</keyword>
<reference evidence="1" key="1">
    <citation type="submission" date="2021-03" db="EMBL/GenBank/DDBJ databases">
        <title>Alkalibacter marinus sp. nov., isolated from tidal flat sediment.</title>
        <authorList>
            <person name="Namirimu T."/>
            <person name="Yang J.-A."/>
            <person name="Yang S.-H."/>
            <person name="Kim Y.-J."/>
            <person name="Kwon K.K."/>
        </authorList>
    </citation>
    <scope>NUCLEOTIDE SEQUENCE</scope>
    <source>
        <strain evidence="1">ES005</strain>
    </source>
</reference>
<dbReference type="EMBL" id="CP071444">
    <property type="protein sequence ID" value="QSX08179.1"/>
    <property type="molecule type" value="Genomic_DNA"/>
</dbReference>